<evidence type="ECO:0000256" key="3">
    <source>
        <dbReference type="SAM" id="SignalP"/>
    </source>
</evidence>
<dbReference type="EMBL" id="JAIZAY010000012">
    <property type="protein sequence ID" value="KAJ8031601.1"/>
    <property type="molecule type" value="Genomic_DNA"/>
</dbReference>
<comment type="similarity">
    <text evidence="1 2">Belongs to the insulin family.</text>
</comment>
<proteinExistence type="inferred from homology"/>
<dbReference type="SMART" id="SM00078">
    <property type="entry name" value="IlGF"/>
    <property type="match status" value="1"/>
</dbReference>
<dbReference type="InterPro" id="IPR016179">
    <property type="entry name" value="Insulin-like"/>
</dbReference>
<dbReference type="InterPro" id="IPR022353">
    <property type="entry name" value="Insulin_CS"/>
</dbReference>
<accession>A0A9Q1BRR9</accession>
<dbReference type="AlphaFoldDB" id="A0A9Q1BRR9"/>
<comment type="subcellular location">
    <subcellularLocation>
        <location evidence="2">Secreted</location>
    </subcellularLocation>
</comment>
<protein>
    <recommendedName>
        <fullName evidence="4">Insulin-like domain-containing protein</fullName>
    </recommendedName>
</protein>
<comment type="caution">
    <text evidence="5">The sequence shown here is derived from an EMBL/GenBank/DDBJ whole genome shotgun (WGS) entry which is preliminary data.</text>
</comment>
<evidence type="ECO:0000313" key="6">
    <source>
        <dbReference type="Proteomes" id="UP001152320"/>
    </source>
</evidence>
<dbReference type="InterPro" id="IPR022352">
    <property type="entry name" value="Ins/IGF/rlx"/>
</dbReference>
<keyword evidence="2" id="KW-0964">Secreted</keyword>
<name>A0A9Q1BRR9_HOLLE</name>
<dbReference type="SUPFAM" id="SSF56994">
    <property type="entry name" value="Insulin-like"/>
    <property type="match status" value="1"/>
</dbReference>
<dbReference type="PROSITE" id="PS00262">
    <property type="entry name" value="INSULIN"/>
    <property type="match status" value="1"/>
</dbReference>
<keyword evidence="6" id="KW-1185">Reference proteome</keyword>
<dbReference type="Proteomes" id="UP001152320">
    <property type="component" value="Chromosome 12"/>
</dbReference>
<reference evidence="5" key="1">
    <citation type="submission" date="2021-10" db="EMBL/GenBank/DDBJ databases">
        <title>Tropical sea cucumber genome reveals ecological adaptation and Cuvierian tubules defense mechanism.</title>
        <authorList>
            <person name="Chen T."/>
        </authorList>
    </citation>
    <scope>NUCLEOTIDE SEQUENCE</scope>
    <source>
        <strain evidence="5">Nanhai2018</strain>
        <tissue evidence="5">Muscle</tissue>
    </source>
</reference>
<dbReference type="Pfam" id="PF00049">
    <property type="entry name" value="Insulin"/>
    <property type="match status" value="1"/>
</dbReference>
<feature type="chain" id="PRO_5040284476" description="Insulin-like domain-containing protein" evidence="3">
    <location>
        <begin position="26"/>
        <end position="123"/>
    </location>
</feature>
<keyword evidence="3" id="KW-0732">Signal</keyword>
<organism evidence="5 6">
    <name type="scientific">Holothuria leucospilota</name>
    <name type="common">Black long sea cucumber</name>
    <name type="synonym">Mertensiothuria leucospilota</name>
    <dbReference type="NCBI Taxonomy" id="206669"/>
    <lineage>
        <taxon>Eukaryota</taxon>
        <taxon>Metazoa</taxon>
        <taxon>Echinodermata</taxon>
        <taxon>Eleutherozoa</taxon>
        <taxon>Echinozoa</taxon>
        <taxon>Holothuroidea</taxon>
        <taxon>Aspidochirotacea</taxon>
        <taxon>Aspidochirotida</taxon>
        <taxon>Holothuriidae</taxon>
        <taxon>Holothuria</taxon>
    </lineage>
</organism>
<feature type="domain" description="Insulin-like" evidence="4">
    <location>
        <begin position="26"/>
        <end position="123"/>
    </location>
</feature>
<dbReference type="PRINTS" id="PR00276">
    <property type="entry name" value="INSULINFAMLY"/>
</dbReference>
<dbReference type="GO" id="GO:0005179">
    <property type="term" value="F:hormone activity"/>
    <property type="evidence" value="ECO:0007669"/>
    <property type="project" value="InterPro"/>
</dbReference>
<sequence>MASKTIRVVFFAAVCVLLVLEEAASTRLCGRELSRAIYRICSHGKRGYPMVDLEEEDFSQELDTEWDEFLAQALTGLSESRTFAADIESDRYFTIPQRFRRSGGIARRCCASGCSSSDIAKLC</sequence>
<evidence type="ECO:0000313" key="5">
    <source>
        <dbReference type="EMBL" id="KAJ8031601.1"/>
    </source>
</evidence>
<dbReference type="InterPro" id="IPR036438">
    <property type="entry name" value="Insulin-like_sf"/>
</dbReference>
<gene>
    <name evidence="5" type="ORF">HOLleu_24843</name>
</gene>
<dbReference type="Gene3D" id="1.10.100.10">
    <property type="entry name" value="Insulin-like"/>
    <property type="match status" value="1"/>
</dbReference>
<feature type="signal peptide" evidence="3">
    <location>
        <begin position="1"/>
        <end position="25"/>
    </location>
</feature>
<dbReference type="GO" id="GO:0005576">
    <property type="term" value="C:extracellular region"/>
    <property type="evidence" value="ECO:0007669"/>
    <property type="project" value="UniProtKB-SubCell"/>
</dbReference>
<evidence type="ECO:0000256" key="2">
    <source>
        <dbReference type="RuleBase" id="RU000406"/>
    </source>
</evidence>
<evidence type="ECO:0000256" key="1">
    <source>
        <dbReference type="ARBA" id="ARBA00009034"/>
    </source>
</evidence>
<evidence type="ECO:0000259" key="4">
    <source>
        <dbReference type="SMART" id="SM00078"/>
    </source>
</evidence>